<dbReference type="RefSeq" id="WP_005063779.1">
    <property type="nucleotide sequence ID" value="NZ_AP022621.1"/>
</dbReference>
<reference evidence="3 6" key="3">
    <citation type="submission" date="2018-08" db="EMBL/GenBank/DDBJ databases">
        <title>Linezolid Resistance in Mycobacterium abscessus: MIC Distribution and Comprehensive Investigation of Resistance Mechanisms.</title>
        <authorList>
            <person name="Ye M."/>
            <person name="Xu L."/>
            <person name="Zou Y."/>
            <person name="Li B."/>
            <person name="Guo Q."/>
            <person name="Zhang Y."/>
            <person name="Zhan M."/>
            <person name="Xu B."/>
            <person name="Yu F."/>
            <person name="Zhang Z."/>
            <person name="Chu H."/>
        </authorList>
    </citation>
    <scope>NUCLEOTIDE SEQUENCE [LARGE SCALE GENOMIC DNA]</scope>
    <source>
        <strain evidence="3 6">G143</strain>
    </source>
</reference>
<dbReference type="EMBL" id="CSWP01000003">
    <property type="protein sequence ID" value="CPV47841.1"/>
    <property type="molecule type" value="Genomic_DNA"/>
</dbReference>
<accession>A0A0U1BYK9</accession>
<name>A0A0U1BYK9_9MYCO</name>
<sequence length="98" mass="10390">MKIDPVATEKCAAQLDATDTHVEFAKGKLRATEGKDLGDLTDAMNAARNRVSGALGTVSAVQKEISQNIRTCTKALVEMDQRNAGNLSDAGIKFPVLS</sequence>
<reference evidence="1 4" key="2">
    <citation type="submission" date="2015-03" db="EMBL/GenBank/DDBJ databases">
        <authorList>
            <consortium name="Pathogen Informatics"/>
            <person name="Murphy D."/>
        </authorList>
    </citation>
    <scope>NUCLEOTIDE SEQUENCE [LARGE SCALE GENOMIC DNA]</scope>
    <source>
        <strain evidence="1 4">PAP036</strain>
    </source>
</reference>
<evidence type="ECO:0000313" key="4">
    <source>
        <dbReference type="Proteomes" id="UP000038487"/>
    </source>
</evidence>
<dbReference type="EMBL" id="CSUW01000014">
    <property type="protein sequence ID" value="CPT64978.1"/>
    <property type="molecule type" value="Genomic_DNA"/>
</dbReference>
<evidence type="ECO:0000313" key="1">
    <source>
        <dbReference type="EMBL" id="CPT64978.1"/>
    </source>
</evidence>
<evidence type="ECO:0000313" key="2">
    <source>
        <dbReference type="EMBL" id="CPV47841.1"/>
    </source>
</evidence>
<organism evidence="1 4">
    <name type="scientific">Mycobacteroides abscessus</name>
    <dbReference type="NCBI Taxonomy" id="36809"/>
    <lineage>
        <taxon>Bacteria</taxon>
        <taxon>Bacillati</taxon>
        <taxon>Actinomycetota</taxon>
        <taxon>Actinomycetes</taxon>
        <taxon>Mycobacteriales</taxon>
        <taxon>Mycobacteriaceae</taxon>
        <taxon>Mycobacteroides</taxon>
    </lineage>
</organism>
<gene>
    <name evidence="3" type="ORF">D2E76_13530</name>
    <name evidence="1" type="ORF">ERS075527_04911</name>
    <name evidence="2" type="ORF">ERS075579_01931</name>
</gene>
<dbReference type="Proteomes" id="UP000284557">
    <property type="component" value="Unassembled WGS sequence"/>
</dbReference>
<dbReference type="Proteomes" id="UP000038487">
    <property type="component" value="Unassembled WGS sequence"/>
</dbReference>
<protein>
    <submittedName>
        <fullName evidence="1">Uncharacterized protein</fullName>
    </submittedName>
</protein>
<dbReference type="GeneID" id="93381527"/>
<evidence type="ECO:0000313" key="3">
    <source>
        <dbReference type="EMBL" id="RIT37740.1"/>
    </source>
</evidence>
<dbReference type="EMBL" id="QXBN01000009">
    <property type="protein sequence ID" value="RIT37740.1"/>
    <property type="molecule type" value="Genomic_DNA"/>
</dbReference>
<evidence type="ECO:0000313" key="6">
    <source>
        <dbReference type="Proteomes" id="UP000284557"/>
    </source>
</evidence>
<dbReference type="AlphaFoldDB" id="A0A0U1BYK9"/>
<reference evidence="2 5" key="1">
    <citation type="submission" date="2015-03" db="EMBL/GenBank/DDBJ databases">
        <authorList>
            <person name="Murphy D."/>
        </authorList>
    </citation>
    <scope>NUCLEOTIDE SEQUENCE [LARGE SCALE GENOMIC DNA]</scope>
    <source>
        <strain evidence="2 5">PAP088</strain>
    </source>
</reference>
<dbReference type="Proteomes" id="UP000045782">
    <property type="component" value="Unassembled WGS sequence"/>
</dbReference>
<proteinExistence type="predicted"/>
<evidence type="ECO:0000313" key="5">
    <source>
        <dbReference type="Proteomes" id="UP000045782"/>
    </source>
</evidence>
<dbReference type="PATRIC" id="fig|36809.44.peg.4840"/>